<evidence type="ECO:0000256" key="2">
    <source>
        <dbReference type="ARBA" id="ARBA00022763"/>
    </source>
</evidence>
<organism evidence="9 10">
    <name type="scientific">Neisseria elongata</name>
    <dbReference type="NCBI Taxonomy" id="495"/>
    <lineage>
        <taxon>Bacteria</taxon>
        <taxon>Pseudomonadati</taxon>
        <taxon>Pseudomonadota</taxon>
        <taxon>Betaproteobacteria</taxon>
        <taxon>Neisseriales</taxon>
        <taxon>Neisseriaceae</taxon>
        <taxon>Neisseria</taxon>
    </lineage>
</organism>
<dbReference type="GO" id="GO:0006310">
    <property type="term" value="P:DNA recombination"/>
    <property type="evidence" value="ECO:0007669"/>
    <property type="project" value="UniProtKB-UniRule"/>
</dbReference>
<evidence type="ECO:0000256" key="6">
    <source>
        <dbReference type="ARBA" id="ARBA00023204"/>
    </source>
</evidence>
<dbReference type="InterPro" id="IPR034137">
    <property type="entry name" value="TOPRIM_RecR"/>
</dbReference>
<dbReference type="HAMAP" id="MF_00017">
    <property type="entry name" value="RecR"/>
    <property type="match status" value="1"/>
</dbReference>
<keyword evidence="5 7" id="KW-0233">DNA recombination</keyword>
<keyword evidence="1 7" id="KW-0479">Metal-binding</keyword>
<dbReference type="PANTHER" id="PTHR30446">
    <property type="entry name" value="RECOMBINATION PROTEIN RECR"/>
    <property type="match status" value="1"/>
</dbReference>
<dbReference type="NCBIfam" id="TIGR00615">
    <property type="entry name" value="recR"/>
    <property type="match status" value="1"/>
</dbReference>
<protein>
    <recommendedName>
        <fullName evidence="7">Recombination protein RecR</fullName>
    </recommendedName>
</protein>
<evidence type="ECO:0000313" key="10">
    <source>
        <dbReference type="Proteomes" id="UP000254927"/>
    </source>
</evidence>
<accession>A0A378U0T9</accession>
<dbReference type="Pfam" id="PF21176">
    <property type="entry name" value="RecR_HhH"/>
    <property type="match status" value="1"/>
</dbReference>
<dbReference type="InterPro" id="IPR015967">
    <property type="entry name" value="Rcmb_RecR_Znf"/>
</dbReference>
<dbReference type="GO" id="GO:0006281">
    <property type="term" value="P:DNA repair"/>
    <property type="evidence" value="ECO:0007669"/>
    <property type="project" value="UniProtKB-UniRule"/>
</dbReference>
<dbReference type="Gene3D" id="1.10.8.420">
    <property type="entry name" value="RecR Domain 1"/>
    <property type="match status" value="1"/>
</dbReference>
<keyword evidence="6 7" id="KW-0234">DNA repair</keyword>
<dbReference type="InterPro" id="IPR023627">
    <property type="entry name" value="Rcmb_RecR"/>
</dbReference>
<sequence>MSKPQDAFSRLIHALKILPNVGPKSAQRMAYQLLQYNREGAKELVEALQHALKQVRHCTLCNTLCENELCEICANPDRDGKRLMIVHMPADVAGMEAAHCHDGLYFVLMGHISPLQDMDLGHIALEQLVVRLQNSEIEEIIIATNFTAEGDATAYILAELLKNLPYKVSRLARGMPLGAELEYIDAGTLAQAVYDRKQLKE</sequence>
<dbReference type="Pfam" id="PF02132">
    <property type="entry name" value="RecR_ZnF"/>
    <property type="match status" value="1"/>
</dbReference>
<dbReference type="GeneID" id="93353291"/>
<keyword evidence="2 7" id="KW-0227">DNA damage</keyword>
<dbReference type="RefSeq" id="WP_074896790.1">
    <property type="nucleotide sequence ID" value="NZ_CP031252.1"/>
</dbReference>
<feature type="zinc finger region" description="C4-type" evidence="7">
    <location>
        <begin position="58"/>
        <end position="73"/>
    </location>
</feature>
<dbReference type="InterPro" id="IPR006171">
    <property type="entry name" value="TOPRIM_dom"/>
</dbReference>
<evidence type="ECO:0000256" key="1">
    <source>
        <dbReference type="ARBA" id="ARBA00022723"/>
    </source>
</evidence>
<dbReference type="InterPro" id="IPR000093">
    <property type="entry name" value="DNA_Rcmb_RecR"/>
</dbReference>
<keyword evidence="3 7" id="KW-0863">Zinc-finger</keyword>
<evidence type="ECO:0000256" key="7">
    <source>
        <dbReference type="HAMAP-Rule" id="MF_00017"/>
    </source>
</evidence>
<dbReference type="Gene3D" id="3.40.1360.10">
    <property type="match status" value="1"/>
</dbReference>
<dbReference type="PANTHER" id="PTHR30446:SF0">
    <property type="entry name" value="RECOMBINATION PROTEIN RECR"/>
    <property type="match status" value="1"/>
</dbReference>
<dbReference type="AlphaFoldDB" id="A0A378U0T9"/>
<evidence type="ECO:0000256" key="3">
    <source>
        <dbReference type="ARBA" id="ARBA00022771"/>
    </source>
</evidence>
<comment type="function">
    <text evidence="7">May play a role in DNA repair. It seems to be involved in an RecBC-independent recombinational process of DNA repair. It may act with RecF and RecO.</text>
</comment>
<keyword evidence="4 7" id="KW-0862">Zinc</keyword>
<dbReference type="Pfam" id="PF13662">
    <property type="entry name" value="Toprim_4"/>
    <property type="match status" value="1"/>
</dbReference>
<evidence type="ECO:0000313" key="9">
    <source>
        <dbReference type="EMBL" id="STZ68777.1"/>
    </source>
</evidence>
<evidence type="ECO:0000256" key="4">
    <source>
        <dbReference type="ARBA" id="ARBA00022833"/>
    </source>
</evidence>
<dbReference type="GO" id="GO:0008270">
    <property type="term" value="F:zinc ion binding"/>
    <property type="evidence" value="ECO:0007669"/>
    <property type="project" value="UniProtKB-KW"/>
</dbReference>
<evidence type="ECO:0000259" key="8">
    <source>
        <dbReference type="PROSITE" id="PS50880"/>
    </source>
</evidence>
<dbReference type="PROSITE" id="PS50880">
    <property type="entry name" value="TOPRIM"/>
    <property type="match status" value="1"/>
</dbReference>
<dbReference type="SUPFAM" id="SSF111304">
    <property type="entry name" value="Recombination protein RecR"/>
    <property type="match status" value="1"/>
</dbReference>
<reference evidence="9 10" key="1">
    <citation type="submission" date="2018-06" db="EMBL/GenBank/DDBJ databases">
        <authorList>
            <consortium name="Pathogen Informatics"/>
            <person name="Doyle S."/>
        </authorList>
    </citation>
    <scope>NUCLEOTIDE SEQUENCE [LARGE SCALE GENOMIC DNA]</scope>
    <source>
        <strain evidence="9 10">NCTC10660</strain>
    </source>
</reference>
<gene>
    <name evidence="7 9" type="primary">recR</name>
    <name evidence="9" type="ORF">NCTC10660_02307</name>
</gene>
<dbReference type="Proteomes" id="UP000254927">
    <property type="component" value="Unassembled WGS sequence"/>
</dbReference>
<proteinExistence type="inferred from homology"/>
<comment type="similarity">
    <text evidence="7">Belongs to the RecR family.</text>
</comment>
<dbReference type="EMBL" id="UGQW01000002">
    <property type="protein sequence ID" value="STZ68777.1"/>
    <property type="molecule type" value="Genomic_DNA"/>
</dbReference>
<dbReference type="CDD" id="cd01025">
    <property type="entry name" value="TOPRIM_recR"/>
    <property type="match status" value="1"/>
</dbReference>
<dbReference type="GO" id="GO:0003677">
    <property type="term" value="F:DNA binding"/>
    <property type="evidence" value="ECO:0007669"/>
    <property type="project" value="UniProtKB-UniRule"/>
</dbReference>
<dbReference type="Pfam" id="PF21175">
    <property type="entry name" value="RecR_C"/>
    <property type="match status" value="1"/>
</dbReference>
<dbReference type="PROSITE" id="PS01300">
    <property type="entry name" value="RECR"/>
    <property type="match status" value="1"/>
</dbReference>
<evidence type="ECO:0000256" key="5">
    <source>
        <dbReference type="ARBA" id="ARBA00023172"/>
    </source>
</evidence>
<feature type="domain" description="Toprim" evidence="8">
    <location>
        <begin position="81"/>
        <end position="176"/>
    </location>
</feature>
<dbReference type="SMART" id="SM00493">
    <property type="entry name" value="TOPRIM"/>
    <property type="match status" value="1"/>
</dbReference>
<name>A0A378U0T9_NEIEL</name>